<gene>
    <name evidence="1" type="ORF">BJX63DRAFT_431740</name>
</gene>
<dbReference type="Proteomes" id="UP001610334">
    <property type="component" value="Unassembled WGS sequence"/>
</dbReference>
<sequence length="94" mass="10940">MSHLTYDDVRLGKASLAGEYESESQQKVQTEDGKSKLRKALRNKQKDNDYLCTTVLQLALELVLRGMGIDDLRPTALINLRWHIFWYILQSITW</sequence>
<reference evidence="1 2" key="1">
    <citation type="submission" date="2024-07" db="EMBL/GenBank/DDBJ databases">
        <title>Section-level genome sequencing and comparative genomics of Aspergillus sections Usti and Cavernicolus.</title>
        <authorList>
            <consortium name="Lawrence Berkeley National Laboratory"/>
            <person name="Nybo J.L."/>
            <person name="Vesth T.C."/>
            <person name="Theobald S."/>
            <person name="Frisvad J.C."/>
            <person name="Larsen T.O."/>
            <person name="Kjaerboelling I."/>
            <person name="Rothschild-Mancinelli K."/>
            <person name="Lyhne E.K."/>
            <person name="Kogle M.E."/>
            <person name="Barry K."/>
            <person name="Clum A."/>
            <person name="Na H."/>
            <person name="Ledsgaard L."/>
            <person name="Lin J."/>
            <person name="Lipzen A."/>
            <person name="Kuo A."/>
            <person name="Riley R."/>
            <person name="Mondo S."/>
            <person name="Labutti K."/>
            <person name="Haridas S."/>
            <person name="Pangalinan J."/>
            <person name="Salamov A.A."/>
            <person name="Simmons B.A."/>
            <person name="Magnuson J.K."/>
            <person name="Chen J."/>
            <person name="Drula E."/>
            <person name="Henrissat B."/>
            <person name="Wiebenga A."/>
            <person name="Lubbers R.J."/>
            <person name="Gomes A.C."/>
            <person name="Makela M.R."/>
            <person name="Stajich J."/>
            <person name="Grigoriev I.V."/>
            <person name="Mortensen U.H."/>
            <person name="De Vries R.P."/>
            <person name="Baker S.E."/>
            <person name="Andersen M.R."/>
        </authorList>
    </citation>
    <scope>NUCLEOTIDE SEQUENCE [LARGE SCALE GENOMIC DNA]</scope>
    <source>
        <strain evidence="1 2">CBS 588.65</strain>
    </source>
</reference>
<organism evidence="1 2">
    <name type="scientific">Aspergillus granulosus</name>
    <dbReference type="NCBI Taxonomy" id="176169"/>
    <lineage>
        <taxon>Eukaryota</taxon>
        <taxon>Fungi</taxon>
        <taxon>Dikarya</taxon>
        <taxon>Ascomycota</taxon>
        <taxon>Pezizomycotina</taxon>
        <taxon>Eurotiomycetes</taxon>
        <taxon>Eurotiomycetidae</taxon>
        <taxon>Eurotiales</taxon>
        <taxon>Aspergillaceae</taxon>
        <taxon>Aspergillus</taxon>
        <taxon>Aspergillus subgen. Nidulantes</taxon>
    </lineage>
</organism>
<evidence type="ECO:0000313" key="2">
    <source>
        <dbReference type="Proteomes" id="UP001610334"/>
    </source>
</evidence>
<proteinExistence type="predicted"/>
<dbReference type="EMBL" id="JBFXLT010000037">
    <property type="protein sequence ID" value="KAL2813882.1"/>
    <property type="molecule type" value="Genomic_DNA"/>
</dbReference>
<keyword evidence="2" id="KW-1185">Reference proteome</keyword>
<accession>A0ABR4HGJ1</accession>
<comment type="caution">
    <text evidence="1">The sequence shown here is derived from an EMBL/GenBank/DDBJ whole genome shotgun (WGS) entry which is preliminary data.</text>
</comment>
<name>A0ABR4HGJ1_9EURO</name>
<evidence type="ECO:0000313" key="1">
    <source>
        <dbReference type="EMBL" id="KAL2813882.1"/>
    </source>
</evidence>
<protein>
    <submittedName>
        <fullName evidence="1">Uncharacterized protein</fullName>
    </submittedName>
</protein>